<feature type="binding site" evidence="9">
    <location>
        <position position="405"/>
    </location>
    <ligand>
        <name>Zn(2+)</name>
        <dbReference type="ChEBI" id="CHEBI:29105"/>
        <label>1</label>
        <note>catalytic</note>
    </ligand>
</feature>
<sequence>MIMSKICAVILIAISLHSLNAGNLTERDKNNMKQAIKFMTMADRELNRLSTAAARAHWEWKVNATEHNRKTKETTSKAYFTYSRKIYIDALNFPWKDYKAKNSTLHRWFEIAAMVPGSNKYGLYDGSENNATPHSKMAEIFGKAKICQPTGECYITTDDIHKVFSASKDPKELKHYWLEFRKETGEKYRDIFLEAIKKENQDASLFGYRTKAAYNIALYEDKDFVRNIAEELKKILPFYKHIHAYVRNKLKKYYKSENIKSNGPIPAHLLGNIYAQNWKIFPILKPYPNSSGVPNVTTAMRKKKMEQIDMFIMAEQFFASIGMKNMTPPFWHYSVIKKPVDRDVDCHASAHDFNDGKNYRIKMCAKVDTEDLKVIHHEMGHIEYYMHYNHLPFLFRRSANPGFHEAIGDAVTLSVLTPSYMRQVGLLKRSKSSKNKESTINYLLSMALMYVVTAPYNYIIDHWRNKVYAGDIKDTELNRKYWQYRLQYQGICPPSLRTEDHFDIGAKFHIANGVEYFRYYVANILQFQIHKILCYEAGYKGPLHECNIYKNKKAGKAFAKFLSQGRAKNWKQLLGTFSGGKFRKLDASAMLEYFKPLIYWLKKENKKEYIGWKSDDPMSCPGDEDATDTDVTEISDITSEAAFGTKDYDKTDFATT</sequence>
<evidence type="ECO:0000256" key="14">
    <source>
        <dbReference type="SAM" id="SignalP"/>
    </source>
</evidence>
<feature type="active site" description="Proton acceptor 1" evidence="5">
    <location>
        <position position="378"/>
    </location>
</feature>
<evidence type="ECO:0000313" key="15">
    <source>
        <dbReference type="EMBL" id="CAL1265721.1"/>
    </source>
</evidence>
<evidence type="ECO:0000256" key="3">
    <source>
        <dbReference type="ARBA" id="ARBA00023157"/>
    </source>
</evidence>
<evidence type="ECO:0000256" key="4">
    <source>
        <dbReference type="ARBA" id="ARBA00023180"/>
    </source>
</evidence>
<name>A0AAV1Z359_9ARAC</name>
<gene>
    <name evidence="15" type="ORF">LARSCL_LOCUS2698</name>
</gene>
<reference evidence="15 16" key="1">
    <citation type="submission" date="2024-04" db="EMBL/GenBank/DDBJ databases">
        <authorList>
            <person name="Rising A."/>
            <person name="Reimegard J."/>
            <person name="Sonavane S."/>
            <person name="Akerstrom W."/>
            <person name="Nylinder S."/>
            <person name="Hedman E."/>
            <person name="Kallberg Y."/>
        </authorList>
    </citation>
    <scope>NUCLEOTIDE SEQUENCE [LARGE SCALE GENOMIC DNA]</scope>
</reference>
<evidence type="ECO:0000256" key="13">
    <source>
        <dbReference type="RuleBase" id="RU361144"/>
    </source>
</evidence>
<dbReference type="Proteomes" id="UP001497382">
    <property type="component" value="Unassembled WGS sequence"/>
</dbReference>
<feature type="active site" description="Proton donor 1" evidence="5">
    <location>
        <position position="509"/>
    </location>
</feature>
<protein>
    <recommendedName>
        <fullName evidence="13">Angiotensin-converting enzyme</fullName>
        <ecNumber evidence="13">3.4.-.-</ecNumber>
    </recommendedName>
</protein>
<comment type="caution">
    <text evidence="15">The sequence shown here is derived from an EMBL/GenBank/DDBJ whole genome shotgun (WGS) entry which is preliminary data.</text>
</comment>
<keyword evidence="9 13" id="KW-0479">Metal-binding</keyword>
<feature type="glycosylation site" description="N-linked (GlcNAc...) (complex) asparagine" evidence="6">
    <location>
        <position position="102"/>
    </location>
</feature>
<dbReference type="SUPFAM" id="SSF55486">
    <property type="entry name" value="Metalloproteases ('zincins'), catalytic domain"/>
    <property type="match status" value="1"/>
</dbReference>
<keyword evidence="3 10" id="KW-1015">Disulfide bond</keyword>
<evidence type="ECO:0000313" key="16">
    <source>
        <dbReference type="Proteomes" id="UP001497382"/>
    </source>
</evidence>
<keyword evidence="13" id="KW-0378">Hydrolase</keyword>
<evidence type="ECO:0000256" key="12">
    <source>
        <dbReference type="PROSITE-ProRule" id="PRU01355"/>
    </source>
</evidence>
<feature type="chain" id="PRO_5043404773" description="Angiotensin-converting enzyme" evidence="14">
    <location>
        <begin position="22"/>
        <end position="656"/>
    </location>
</feature>
<keyword evidence="4 6" id="KW-0325">Glycoprotein</keyword>
<feature type="binding site" evidence="11">
    <location>
        <position position="405"/>
    </location>
    <ligand>
        <name>Zn(2+)</name>
        <dbReference type="ChEBI" id="CHEBI:29105"/>
        <label>2</label>
        <note>catalytic</note>
    </ligand>
</feature>
<dbReference type="Pfam" id="PF01401">
    <property type="entry name" value="Peptidase_M2"/>
    <property type="match status" value="1"/>
</dbReference>
<evidence type="ECO:0000256" key="9">
    <source>
        <dbReference type="PIRSR" id="PIRSR601548-3"/>
    </source>
</evidence>
<proteinExistence type="inferred from homology"/>
<keyword evidence="2 14" id="KW-0732">Signal</keyword>
<feature type="binding site" evidence="8">
    <location>
        <position position="518"/>
    </location>
    <ligand>
        <name>chloride</name>
        <dbReference type="ChEBI" id="CHEBI:17996"/>
        <label>1</label>
    </ligand>
</feature>
<comment type="cofactor">
    <cofactor evidence="13">
        <name>Zn(2+)</name>
        <dbReference type="ChEBI" id="CHEBI:29105"/>
    </cofactor>
    <text evidence="13">Binds 1 zinc ion per subunit.</text>
</comment>
<feature type="active site" description="Proton acceptor 2" evidence="7">
    <location>
        <position position="378"/>
    </location>
</feature>
<feature type="non-terminal residue" evidence="15">
    <location>
        <position position="656"/>
    </location>
</feature>
<organism evidence="15 16">
    <name type="scientific">Larinioides sclopetarius</name>
    <dbReference type="NCBI Taxonomy" id="280406"/>
    <lineage>
        <taxon>Eukaryota</taxon>
        <taxon>Metazoa</taxon>
        <taxon>Ecdysozoa</taxon>
        <taxon>Arthropoda</taxon>
        <taxon>Chelicerata</taxon>
        <taxon>Arachnida</taxon>
        <taxon>Araneae</taxon>
        <taxon>Araneomorphae</taxon>
        <taxon>Entelegynae</taxon>
        <taxon>Araneoidea</taxon>
        <taxon>Araneidae</taxon>
        <taxon>Larinioides</taxon>
    </lineage>
</organism>
<evidence type="ECO:0000256" key="6">
    <source>
        <dbReference type="PIRSR" id="PIRSR601548-10"/>
    </source>
</evidence>
<feature type="active site" description="Proton donor 2" evidence="7">
    <location>
        <position position="509"/>
    </location>
</feature>
<comment type="similarity">
    <text evidence="1 12 13">Belongs to the peptidase M2 family.</text>
</comment>
<dbReference type="GO" id="GO:0004180">
    <property type="term" value="F:carboxypeptidase activity"/>
    <property type="evidence" value="ECO:0007669"/>
    <property type="project" value="UniProtKB-KW"/>
</dbReference>
<dbReference type="PRINTS" id="PR00791">
    <property type="entry name" value="PEPDIPTASEA"/>
</dbReference>
<dbReference type="GO" id="GO:0008241">
    <property type="term" value="F:peptidyl-dipeptidase activity"/>
    <property type="evidence" value="ECO:0007669"/>
    <property type="project" value="InterPro"/>
</dbReference>
<keyword evidence="13" id="KW-0121">Carboxypeptidase</keyword>
<dbReference type="PANTHER" id="PTHR10514">
    <property type="entry name" value="ANGIOTENSIN-CONVERTING ENZYME"/>
    <property type="match status" value="1"/>
</dbReference>
<dbReference type="GO" id="GO:0046872">
    <property type="term" value="F:metal ion binding"/>
    <property type="evidence" value="ECO:0007669"/>
    <property type="project" value="UniProtKB-KW"/>
</dbReference>
<feature type="binding site" evidence="9">
    <location>
        <position position="381"/>
    </location>
    <ligand>
        <name>Zn(2+)</name>
        <dbReference type="ChEBI" id="CHEBI:29105"/>
        <label>1</label>
        <note>catalytic</note>
    </ligand>
</feature>
<feature type="binding site" evidence="11">
    <location>
        <position position="377"/>
    </location>
    <ligand>
        <name>Zn(2+)</name>
        <dbReference type="ChEBI" id="CHEBI:29105"/>
        <label>2</label>
        <note>catalytic</note>
    </ligand>
</feature>
<evidence type="ECO:0000256" key="1">
    <source>
        <dbReference type="ARBA" id="ARBA00008139"/>
    </source>
</evidence>
<feature type="binding site" evidence="11">
    <location>
        <position position="381"/>
    </location>
    <ligand>
        <name>Zn(2+)</name>
        <dbReference type="ChEBI" id="CHEBI:29105"/>
        <label>2</label>
        <note>catalytic</note>
    </ligand>
</feature>
<feature type="glycosylation site" description="N-linked (GlcNAc...) asparagine" evidence="6">
    <location>
        <position position="63"/>
    </location>
</feature>
<dbReference type="AlphaFoldDB" id="A0AAV1Z359"/>
<feature type="binding site" evidence="8">
    <location>
        <position position="219"/>
    </location>
    <ligand>
        <name>chloride</name>
        <dbReference type="ChEBI" id="CHEBI:17996"/>
        <label>1</label>
    </ligand>
</feature>
<dbReference type="CDD" id="cd06461">
    <property type="entry name" value="M2_ACE"/>
    <property type="match status" value="1"/>
</dbReference>
<keyword evidence="9 13" id="KW-0862">Zinc</keyword>
<keyword evidence="13" id="KW-0645">Protease</keyword>
<keyword evidence="16" id="KW-1185">Reference proteome</keyword>
<dbReference type="Gene3D" id="1.10.1370.30">
    <property type="match status" value="1"/>
</dbReference>
<dbReference type="GO" id="GO:0008237">
    <property type="term" value="F:metallopeptidase activity"/>
    <property type="evidence" value="ECO:0007669"/>
    <property type="project" value="UniProtKB-KW"/>
</dbReference>
<evidence type="ECO:0000256" key="7">
    <source>
        <dbReference type="PIRSR" id="PIRSR601548-11"/>
    </source>
</evidence>
<dbReference type="PANTHER" id="PTHR10514:SF27">
    <property type="entry name" value="ANGIOTENSIN-CONVERTING ENZYME"/>
    <property type="match status" value="1"/>
</dbReference>
<feature type="disulfide bond" evidence="10">
    <location>
        <begin position="147"/>
        <end position="153"/>
    </location>
</feature>
<evidence type="ECO:0000256" key="2">
    <source>
        <dbReference type="ARBA" id="ARBA00022729"/>
    </source>
</evidence>
<feature type="binding site" evidence="9">
    <location>
        <position position="377"/>
    </location>
    <ligand>
        <name>Zn(2+)</name>
        <dbReference type="ChEBI" id="CHEBI:29105"/>
        <label>1</label>
        <note>catalytic</note>
    </ligand>
</feature>
<dbReference type="InterPro" id="IPR001548">
    <property type="entry name" value="Peptidase_M2"/>
</dbReference>
<feature type="disulfide bond" evidence="10">
    <location>
        <begin position="534"/>
        <end position="546"/>
    </location>
</feature>
<accession>A0AAV1Z359</accession>
<dbReference type="GO" id="GO:0005886">
    <property type="term" value="C:plasma membrane"/>
    <property type="evidence" value="ECO:0007669"/>
    <property type="project" value="TreeGrafter"/>
</dbReference>
<evidence type="ECO:0000256" key="8">
    <source>
        <dbReference type="PIRSR" id="PIRSR601548-2"/>
    </source>
</evidence>
<dbReference type="PROSITE" id="PS52011">
    <property type="entry name" value="PEPTIDASE_M2"/>
    <property type="match status" value="1"/>
</dbReference>
<keyword evidence="13" id="KW-0482">Metalloprotease</keyword>
<evidence type="ECO:0000256" key="5">
    <source>
        <dbReference type="PIRSR" id="PIRSR601548-1"/>
    </source>
</evidence>
<comment type="caution">
    <text evidence="12">Lacks conserved residue(s) required for the propagation of feature annotation.</text>
</comment>
<evidence type="ECO:0000256" key="10">
    <source>
        <dbReference type="PIRSR" id="PIRSR601548-4"/>
    </source>
</evidence>
<evidence type="ECO:0000256" key="11">
    <source>
        <dbReference type="PIRSR" id="PIRSR601548-8"/>
    </source>
</evidence>
<dbReference type="EMBL" id="CAXIEN010000019">
    <property type="protein sequence ID" value="CAL1265721.1"/>
    <property type="molecule type" value="Genomic_DNA"/>
</dbReference>
<dbReference type="GO" id="GO:0006508">
    <property type="term" value="P:proteolysis"/>
    <property type="evidence" value="ECO:0007669"/>
    <property type="project" value="UniProtKB-KW"/>
</dbReference>
<feature type="signal peptide" evidence="14">
    <location>
        <begin position="1"/>
        <end position="21"/>
    </location>
</feature>
<dbReference type="EC" id="3.4.-.-" evidence="13"/>
<feature type="disulfide bond" evidence="10 12">
    <location>
        <begin position="346"/>
        <end position="364"/>
    </location>
</feature>